<dbReference type="SUPFAM" id="SSF53167">
    <property type="entry name" value="Purine and uridine phosphorylases"/>
    <property type="match status" value="1"/>
</dbReference>
<dbReference type="InterPro" id="IPR035994">
    <property type="entry name" value="Nucleoside_phosphorylase_sf"/>
</dbReference>
<reference evidence="2" key="1">
    <citation type="journal article" date="2014" name="Front. Microbiol.">
        <title>High frequency of phylogenetically diverse reductive dehalogenase-homologous genes in deep subseafloor sedimentary metagenomes.</title>
        <authorList>
            <person name="Kawai M."/>
            <person name="Futagami T."/>
            <person name="Toyoda A."/>
            <person name="Takaki Y."/>
            <person name="Nishi S."/>
            <person name="Hori S."/>
            <person name="Arai W."/>
            <person name="Tsubouchi T."/>
            <person name="Morono Y."/>
            <person name="Uchiyama I."/>
            <person name="Ito T."/>
            <person name="Fujiyama A."/>
            <person name="Inagaki F."/>
            <person name="Takami H."/>
        </authorList>
    </citation>
    <scope>NUCLEOTIDE SEQUENCE</scope>
    <source>
        <strain evidence="2">Expedition CK06-06</strain>
    </source>
</reference>
<dbReference type="GO" id="GO:0005829">
    <property type="term" value="C:cytosol"/>
    <property type="evidence" value="ECO:0007669"/>
    <property type="project" value="TreeGrafter"/>
</dbReference>
<name>X1B467_9ZZZZ</name>
<evidence type="ECO:0000259" key="1">
    <source>
        <dbReference type="Pfam" id="PF01048"/>
    </source>
</evidence>
<dbReference type="AlphaFoldDB" id="X1B467"/>
<feature type="domain" description="Nucleoside phosphorylase" evidence="1">
    <location>
        <begin position="4"/>
        <end position="55"/>
    </location>
</feature>
<dbReference type="PANTHER" id="PTHR43691:SF11">
    <property type="entry name" value="FI09636P-RELATED"/>
    <property type="match status" value="1"/>
</dbReference>
<dbReference type="Pfam" id="PF01048">
    <property type="entry name" value="PNP_UDP_1"/>
    <property type="match status" value="1"/>
</dbReference>
<evidence type="ECO:0000313" key="2">
    <source>
        <dbReference type="EMBL" id="GAG78958.1"/>
    </source>
</evidence>
<comment type="caution">
    <text evidence="2">The sequence shown here is derived from an EMBL/GenBank/DDBJ whole genome shotgun (WGS) entry which is preliminary data.</text>
</comment>
<feature type="non-terminal residue" evidence="2">
    <location>
        <position position="1"/>
    </location>
</feature>
<organism evidence="2">
    <name type="scientific">marine sediment metagenome</name>
    <dbReference type="NCBI Taxonomy" id="412755"/>
    <lineage>
        <taxon>unclassified sequences</taxon>
        <taxon>metagenomes</taxon>
        <taxon>ecological metagenomes</taxon>
    </lineage>
</organism>
<dbReference type="InterPro" id="IPR000845">
    <property type="entry name" value="Nucleoside_phosphorylase_d"/>
</dbReference>
<sequence length="62" mass="6326">LVTYHAYTPKGNPVTISGTGMGVASTHICIEELANLDAKVILRLGSCGGIDPTVVTGFPLGV</sequence>
<dbReference type="Gene3D" id="3.40.50.1580">
    <property type="entry name" value="Nucleoside phosphorylase domain"/>
    <property type="match status" value="1"/>
</dbReference>
<dbReference type="EMBL" id="BART01014964">
    <property type="protein sequence ID" value="GAG78958.1"/>
    <property type="molecule type" value="Genomic_DNA"/>
</dbReference>
<dbReference type="PANTHER" id="PTHR43691">
    <property type="entry name" value="URIDINE PHOSPHORYLASE"/>
    <property type="match status" value="1"/>
</dbReference>
<accession>X1B467</accession>
<gene>
    <name evidence="2" type="ORF">S01H4_29357</name>
</gene>
<protein>
    <recommendedName>
        <fullName evidence="1">Nucleoside phosphorylase domain-containing protein</fullName>
    </recommendedName>
</protein>
<dbReference type="GO" id="GO:0009116">
    <property type="term" value="P:nucleoside metabolic process"/>
    <property type="evidence" value="ECO:0007669"/>
    <property type="project" value="InterPro"/>
</dbReference>
<dbReference type="GO" id="GO:0003824">
    <property type="term" value="F:catalytic activity"/>
    <property type="evidence" value="ECO:0007669"/>
    <property type="project" value="InterPro"/>
</dbReference>
<proteinExistence type="predicted"/>